<feature type="non-terminal residue" evidence="1">
    <location>
        <position position="90"/>
    </location>
</feature>
<dbReference type="EMBL" id="UINC01113200">
    <property type="protein sequence ID" value="SVC82652.1"/>
    <property type="molecule type" value="Genomic_DNA"/>
</dbReference>
<reference evidence="1" key="1">
    <citation type="submission" date="2018-05" db="EMBL/GenBank/DDBJ databases">
        <authorList>
            <person name="Lanie J.A."/>
            <person name="Ng W.-L."/>
            <person name="Kazmierczak K.M."/>
            <person name="Andrzejewski T.M."/>
            <person name="Davidsen T.M."/>
            <person name="Wayne K.J."/>
            <person name="Tettelin H."/>
            <person name="Glass J.I."/>
            <person name="Rusch D."/>
            <person name="Podicherti R."/>
            <person name="Tsui H.-C.T."/>
            <person name="Winkler M.E."/>
        </authorList>
    </citation>
    <scope>NUCLEOTIDE SEQUENCE</scope>
</reference>
<proteinExistence type="predicted"/>
<accession>A0A382QDI1</accession>
<dbReference type="AlphaFoldDB" id="A0A382QDI1"/>
<name>A0A382QDI1_9ZZZZ</name>
<sequence length="90" mass="10698">MGTGHHLENIWSYKLNKDIGGKFWNLSQGGSGIQTDYRLLYGWKDTLKIKNIFHYTMAHPRFEFFRDDEFFRIGPWDLNPTLANDWPSNM</sequence>
<protein>
    <submittedName>
        <fullName evidence="1">Uncharacterized protein</fullName>
    </submittedName>
</protein>
<organism evidence="1">
    <name type="scientific">marine metagenome</name>
    <dbReference type="NCBI Taxonomy" id="408172"/>
    <lineage>
        <taxon>unclassified sequences</taxon>
        <taxon>metagenomes</taxon>
        <taxon>ecological metagenomes</taxon>
    </lineage>
</organism>
<gene>
    <name evidence="1" type="ORF">METZ01_LOCUS335506</name>
</gene>
<evidence type="ECO:0000313" key="1">
    <source>
        <dbReference type="EMBL" id="SVC82652.1"/>
    </source>
</evidence>